<dbReference type="EMBL" id="JAPDHW010000006">
    <property type="protein sequence ID" value="MCW3168897.1"/>
    <property type="molecule type" value="Genomic_DNA"/>
</dbReference>
<dbReference type="Proteomes" id="UP001163731">
    <property type="component" value="Unassembled WGS sequence"/>
</dbReference>
<evidence type="ECO:0000313" key="1">
    <source>
        <dbReference type="EMBL" id="MCW3168897.1"/>
    </source>
</evidence>
<sequence length="165" mass="18979">MNTELIIKPEDQAMIDAIKSIGKSWYEMALPDHPIYPQFARKLVVTGFNTPDMEGDEERIYVNVRQYLILKDGNVIHKRLTMPNWQIHEGNVEEIMGASGKLLTGIRQLKDDDGNVISEEIETLKAQSVQYVRFLIKTKSIDLVDVFAQFMGIYKDKFQTKIDSI</sequence>
<evidence type="ECO:0000313" key="2">
    <source>
        <dbReference type="Proteomes" id="UP001163731"/>
    </source>
</evidence>
<reference evidence="1" key="1">
    <citation type="submission" date="2022-10" db="EMBL/GenBank/DDBJ databases">
        <title>Chryseobacterium babae sp. nov. isolated from the gut of the beetle Oryctes rhinoceros, and Chryseobacterium kimseyorum sp. nov., isolated from a stick insect rearing cage.</title>
        <authorList>
            <person name="Shelomi M."/>
            <person name="Han C.-J."/>
            <person name="Chen W.-M."/>
            <person name="Chen H.-K."/>
            <person name="Liaw S.-J."/>
            <person name="Muhle E."/>
            <person name="Clermont D."/>
        </authorList>
    </citation>
    <scope>NUCLEOTIDE SEQUENCE</scope>
    <source>
        <strain evidence="1">09-1422</strain>
    </source>
</reference>
<keyword evidence="2" id="KW-1185">Reference proteome</keyword>
<protein>
    <submittedName>
        <fullName evidence="1">Uncharacterized protein</fullName>
    </submittedName>
</protein>
<proteinExistence type="predicted"/>
<dbReference type="RefSeq" id="WP_264750079.1">
    <property type="nucleotide sequence ID" value="NZ_JAPDHW010000006.1"/>
</dbReference>
<comment type="caution">
    <text evidence="1">The sequence shown here is derived from an EMBL/GenBank/DDBJ whole genome shotgun (WGS) entry which is preliminary data.</text>
</comment>
<name>A0ABT3HYP5_9FLAO</name>
<gene>
    <name evidence="1" type="ORF">OMO38_10225</name>
</gene>
<organism evidence="1 2">
    <name type="scientific">Chryseobacterium kimseyorum</name>
    <dbReference type="NCBI Taxonomy" id="2984028"/>
    <lineage>
        <taxon>Bacteria</taxon>
        <taxon>Pseudomonadati</taxon>
        <taxon>Bacteroidota</taxon>
        <taxon>Flavobacteriia</taxon>
        <taxon>Flavobacteriales</taxon>
        <taxon>Weeksellaceae</taxon>
        <taxon>Chryseobacterium group</taxon>
        <taxon>Chryseobacterium</taxon>
    </lineage>
</organism>
<accession>A0ABT3HYP5</accession>